<dbReference type="RefSeq" id="WP_236861551.1">
    <property type="nucleotide sequence ID" value="NZ_LNQR01000036.1"/>
</dbReference>
<dbReference type="SUPFAM" id="SSF53474">
    <property type="entry name" value="alpha/beta-Hydrolases"/>
    <property type="match status" value="1"/>
</dbReference>
<dbReference type="PANTHER" id="PTHR43194">
    <property type="entry name" value="HYDROLASE ALPHA/BETA FOLD FAMILY"/>
    <property type="match status" value="1"/>
</dbReference>
<keyword evidence="2" id="KW-0378">Hydrolase</keyword>
<feature type="domain" description="Serine aminopeptidase S33" evidence="1">
    <location>
        <begin position="31"/>
        <end position="260"/>
    </location>
</feature>
<evidence type="ECO:0000259" key="1">
    <source>
        <dbReference type="Pfam" id="PF12146"/>
    </source>
</evidence>
<sequence length="288" mass="32135">MKSEVILKGYAGNKLHGTWYYNKNVSRIPPIVLLHGIFTDSREFGVFPEILCAKGMSVLTFDFSGHGKSEGIISYIDRKIHMEDTLAASRFISGQQDSGIILLGHSFGAFAAALSAKEADTVKAAILLAPQIKSGGSLSPLKKIIFNTFGILYNILPFLPDIYIRNSVNYNKLFYNPQNALKAEEIGFASPMKNIKICRYAIGLNNQQIICHINKPLLFIACEKDEQIPVRNVRTLYESTTGEFNKFEVVEGAGHSPFIEAPNQLANIVYNFCESISLKYSDQNERIR</sequence>
<dbReference type="PANTHER" id="PTHR43194:SF2">
    <property type="entry name" value="PEROXISOMAL MEMBRANE PROTEIN LPX1"/>
    <property type="match status" value="1"/>
</dbReference>
<reference evidence="2 3" key="1">
    <citation type="submission" date="2015-11" db="EMBL/GenBank/DDBJ databases">
        <authorList>
            <person name="Lin W."/>
        </authorList>
    </citation>
    <scope>NUCLEOTIDE SEQUENCE [LARGE SCALE GENOMIC DNA]</scope>
    <source>
        <strain evidence="2 3">HCH-1</strain>
    </source>
</reference>
<dbReference type="GO" id="GO:0016787">
    <property type="term" value="F:hydrolase activity"/>
    <property type="evidence" value="ECO:0007669"/>
    <property type="project" value="UniProtKB-KW"/>
</dbReference>
<proteinExistence type="predicted"/>
<dbReference type="InterPro" id="IPR029058">
    <property type="entry name" value="AB_hydrolase_fold"/>
</dbReference>
<dbReference type="InterPro" id="IPR050228">
    <property type="entry name" value="Carboxylesterase_BioH"/>
</dbReference>
<dbReference type="Proteomes" id="UP000060487">
    <property type="component" value="Unassembled WGS sequence"/>
</dbReference>
<dbReference type="EMBL" id="LNQR01000036">
    <property type="protein sequence ID" value="KWT90141.1"/>
    <property type="molecule type" value="Genomic_DNA"/>
</dbReference>
<accession>A0ABR5SGL5</accession>
<keyword evidence="3" id="KW-1185">Reference proteome</keyword>
<evidence type="ECO:0000313" key="2">
    <source>
        <dbReference type="EMBL" id="KWT90141.1"/>
    </source>
</evidence>
<dbReference type="Pfam" id="PF12146">
    <property type="entry name" value="Hydrolase_4"/>
    <property type="match status" value="1"/>
</dbReference>
<comment type="caution">
    <text evidence="2">The sequence shown here is derived from an EMBL/GenBank/DDBJ whole genome shotgun (WGS) entry which is preliminary data.</text>
</comment>
<gene>
    <name evidence="2" type="ORF">ASN18_1147</name>
</gene>
<dbReference type="Gene3D" id="3.40.50.1820">
    <property type="entry name" value="alpha/beta hydrolase"/>
    <property type="match status" value="1"/>
</dbReference>
<name>A0ABR5SGL5_9BACT</name>
<dbReference type="InterPro" id="IPR022742">
    <property type="entry name" value="Hydrolase_4"/>
</dbReference>
<organism evidence="2 3">
    <name type="scientific">Candidatus Magnetominusculus xianensis</name>
    <dbReference type="NCBI Taxonomy" id="1748249"/>
    <lineage>
        <taxon>Bacteria</taxon>
        <taxon>Pseudomonadati</taxon>
        <taxon>Nitrospirota</taxon>
        <taxon>Nitrospiria</taxon>
        <taxon>Nitrospirales</taxon>
        <taxon>Nitrospiraceae</taxon>
        <taxon>Candidatus Magnetominusculus</taxon>
    </lineage>
</organism>
<evidence type="ECO:0000313" key="3">
    <source>
        <dbReference type="Proteomes" id="UP000060487"/>
    </source>
</evidence>
<protein>
    <submittedName>
        <fullName evidence="2">Alpha/beta hydrolase</fullName>
    </submittedName>
</protein>